<dbReference type="RefSeq" id="XP_005535158.1">
    <property type="nucleotide sequence ID" value="XM_005535101.1"/>
</dbReference>
<evidence type="ECO:0000259" key="5">
    <source>
        <dbReference type="Pfam" id="PF02782"/>
    </source>
</evidence>
<evidence type="ECO:0000256" key="1">
    <source>
        <dbReference type="ARBA" id="ARBA00009156"/>
    </source>
</evidence>
<dbReference type="EMBL" id="AP006484">
    <property type="protein sequence ID" value="BAM78872.1"/>
    <property type="molecule type" value="Genomic_DNA"/>
</dbReference>
<feature type="domain" description="Carbohydrate kinase FGGY C-terminal" evidence="5">
    <location>
        <begin position="312"/>
        <end position="497"/>
    </location>
</feature>
<dbReference type="EC" id="2.7.1.17" evidence="4"/>
<keyword evidence="7" id="KW-1185">Reference proteome</keyword>
<keyword evidence="4" id="KW-0859">Xylose metabolism</keyword>
<proteinExistence type="inferred from homology"/>
<dbReference type="Pfam" id="PF02782">
    <property type="entry name" value="FGGY_C"/>
    <property type="match status" value="1"/>
</dbReference>
<keyword evidence="4" id="KW-0067">ATP-binding</keyword>
<dbReference type="HOGENOM" id="CLU_016149_8_0_1"/>
<dbReference type="GO" id="GO:0004856">
    <property type="term" value="F:D-xylulokinase activity"/>
    <property type="evidence" value="ECO:0007669"/>
    <property type="project" value="UniProtKB-UniRule"/>
</dbReference>
<dbReference type="InterPro" id="IPR042024">
    <property type="entry name" value="D-XK_euk"/>
</dbReference>
<keyword evidence="4" id="KW-0119">Carbohydrate metabolism</keyword>
<keyword evidence="3 4" id="KW-0418">Kinase</keyword>
<evidence type="ECO:0000256" key="2">
    <source>
        <dbReference type="ARBA" id="ARBA00022679"/>
    </source>
</evidence>
<comment type="similarity">
    <text evidence="1 4">Belongs to the FGGY kinase family.</text>
</comment>
<dbReference type="InterPro" id="IPR043129">
    <property type="entry name" value="ATPase_NBD"/>
</dbReference>
<dbReference type="STRING" id="280699.M1VA11"/>
<keyword evidence="2 4" id="KW-0808">Transferase</keyword>
<name>M1VA11_CYAM1</name>
<dbReference type="OrthoDB" id="1728974at2759"/>
<accession>M1VA11</accession>
<dbReference type="GO" id="GO:0005524">
    <property type="term" value="F:ATP binding"/>
    <property type="evidence" value="ECO:0007669"/>
    <property type="project" value="UniProtKB-KW"/>
</dbReference>
<dbReference type="GO" id="GO:0005829">
    <property type="term" value="C:cytosol"/>
    <property type="evidence" value="ECO:0007669"/>
    <property type="project" value="TreeGrafter"/>
</dbReference>
<reference evidence="6 7" key="2">
    <citation type="journal article" date="2007" name="BMC Biol.">
        <title>A 100%-complete sequence reveals unusually simple genomic features in the hot-spring red alga Cyanidioschyzon merolae.</title>
        <authorList>
            <person name="Nozaki H."/>
            <person name="Takano H."/>
            <person name="Misumi O."/>
            <person name="Terasawa K."/>
            <person name="Matsuzaki M."/>
            <person name="Maruyama S."/>
            <person name="Nishida K."/>
            <person name="Yagisawa F."/>
            <person name="Yoshida Y."/>
            <person name="Fujiwara T."/>
            <person name="Takio S."/>
            <person name="Tamura K."/>
            <person name="Chung S.J."/>
            <person name="Nakamura S."/>
            <person name="Kuroiwa H."/>
            <person name="Tanaka K."/>
            <person name="Sato N."/>
            <person name="Kuroiwa T."/>
        </authorList>
    </citation>
    <scope>NUCLEOTIDE SEQUENCE [LARGE SCALE GENOMIC DNA]</scope>
    <source>
        <strain evidence="6 7">10D</strain>
    </source>
</reference>
<organism evidence="6 7">
    <name type="scientific">Cyanidioschyzon merolae (strain NIES-3377 / 10D)</name>
    <name type="common">Unicellular red alga</name>
    <dbReference type="NCBI Taxonomy" id="280699"/>
    <lineage>
        <taxon>Eukaryota</taxon>
        <taxon>Rhodophyta</taxon>
        <taxon>Bangiophyceae</taxon>
        <taxon>Cyanidiales</taxon>
        <taxon>Cyanidiaceae</taxon>
        <taxon>Cyanidioschyzon</taxon>
    </lineage>
</organism>
<gene>
    <name evidence="6" type="ORF">CYME_CMB053C</name>
</gene>
<dbReference type="Gene3D" id="3.30.420.40">
    <property type="match status" value="2"/>
</dbReference>
<evidence type="ECO:0000256" key="3">
    <source>
        <dbReference type="ARBA" id="ARBA00022777"/>
    </source>
</evidence>
<dbReference type="GO" id="GO:0042732">
    <property type="term" value="P:D-xylose metabolic process"/>
    <property type="evidence" value="ECO:0007669"/>
    <property type="project" value="UniProtKB-UniRule"/>
</dbReference>
<dbReference type="Gramene" id="CMB053CT">
    <property type="protein sequence ID" value="CMB053CT"/>
    <property type="gene ID" value="CMB053C"/>
</dbReference>
<evidence type="ECO:0000313" key="6">
    <source>
        <dbReference type="EMBL" id="BAM78872.1"/>
    </source>
</evidence>
<sequence length="581" mass="62791">MVAESNGLYLGLDLSTQSLDAVVIDLDDALESAFEASVNFETDLPHYGTKSGFIYDPESKRAVAPTLMFAEALELVLERLRSAKCPFERIRAVSVSAQQHGSVYWQRPPHLPDTEKDSQKSLVACLQEPTTAFAVPFSPIWADASTTAACRAIEAAYPGGARQLARDTGSRAYERYTAAQVVNLALHQPAAYRQTQRIQVISAGMVSILCGNWCAEDVADASGTLWLQLGALRPRWAPKALAATEQAAGLESGTLHGKLAESPVLSFTAAGPIAPYFCHRFGFRPECLVVTGTGDNPSSAAGLAMRLGDVCISLGTSDTAFGRTSSCEPQLFGHVFRSSLDPLAYMPILVFSNGSLTRERIRGPDRSWEDFDASLERTPAGNQGLLALLTFVDEILPRLPAGLMYFAQIETESTSSALAELKLALLRPEDVASHDAVVRAVVEQRALAIRYYGERIGLPFPPQRVLLTGGASQSRGIRKVIADVLGAPVYVLERGKASLDAHVTPWNTAARGAALRAAYVQRGEQQEFADWASSIHAVRYRRVAEPNPDAFQLYTSVMLPAYARFEALVDAQSRTGPVSSA</sequence>
<dbReference type="eggNOG" id="KOG2531">
    <property type="taxonomic scope" value="Eukaryota"/>
</dbReference>
<dbReference type="GeneID" id="16992262"/>
<dbReference type="PANTHER" id="PTHR10196">
    <property type="entry name" value="SUGAR KINASE"/>
    <property type="match status" value="1"/>
</dbReference>
<dbReference type="OMA" id="NSCALGG"/>
<dbReference type="AlphaFoldDB" id="M1VA11"/>
<dbReference type="InterPro" id="IPR018485">
    <property type="entry name" value="FGGY_C"/>
</dbReference>
<protein>
    <recommendedName>
        <fullName evidence="4">Xylulose kinase</fullName>
        <ecNumber evidence="4">2.7.1.17</ecNumber>
    </recommendedName>
</protein>
<dbReference type="KEGG" id="cme:CYME_CMB053C"/>
<dbReference type="GO" id="GO:0005997">
    <property type="term" value="P:xylulose metabolic process"/>
    <property type="evidence" value="ECO:0007669"/>
    <property type="project" value="TreeGrafter"/>
</dbReference>
<dbReference type="CDD" id="cd07776">
    <property type="entry name" value="ASKHA_NBD_FGGY_SpXK-like"/>
    <property type="match status" value="1"/>
</dbReference>
<evidence type="ECO:0000313" key="7">
    <source>
        <dbReference type="Proteomes" id="UP000007014"/>
    </source>
</evidence>
<comment type="catalytic activity">
    <reaction evidence="4">
        <text>D-xylulose + ATP = D-xylulose 5-phosphate + ADP + H(+)</text>
        <dbReference type="Rhea" id="RHEA:10964"/>
        <dbReference type="ChEBI" id="CHEBI:15378"/>
        <dbReference type="ChEBI" id="CHEBI:17140"/>
        <dbReference type="ChEBI" id="CHEBI:30616"/>
        <dbReference type="ChEBI" id="CHEBI:57737"/>
        <dbReference type="ChEBI" id="CHEBI:456216"/>
        <dbReference type="EC" id="2.7.1.17"/>
    </reaction>
</comment>
<evidence type="ECO:0000256" key="4">
    <source>
        <dbReference type="RuleBase" id="RU367058"/>
    </source>
</evidence>
<dbReference type="PANTHER" id="PTHR10196:SF57">
    <property type="entry name" value="XYLULOSE KINASE"/>
    <property type="match status" value="1"/>
</dbReference>
<keyword evidence="4" id="KW-0547">Nucleotide-binding</keyword>
<dbReference type="Proteomes" id="UP000007014">
    <property type="component" value="Chromosome 2"/>
</dbReference>
<reference evidence="6 7" key="1">
    <citation type="journal article" date="2004" name="Nature">
        <title>Genome sequence of the ultrasmall unicellular red alga Cyanidioschyzon merolae 10D.</title>
        <authorList>
            <person name="Matsuzaki M."/>
            <person name="Misumi O."/>
            <person name="Shin-i T."/>
            <person name="Maruyama S."/>
            <person name="Takahara M."/>
            <person name="Miyagishima S."/>
            <person name="Mori T."/>
            <person name="Nishida K."/>
            <person name="Yagisawa F."/>
            <person name="Nishida K."/>
            <person name="Yoshida Y."/>
            <person name="Nishimura Y."/>
            <person name="Nakao S."/>
            <person name="Kobayashi T."/>
            <person name="Momoyama Y."/>
            <person name="Higashiyama T."/>
            <person name="Minoda A."/>
            <person name="Sano M."/>
            <person name="Nomoto H."/>
            <person name="Oishi K."/>
            <person name="Hayashi H."/>
            <person name="Ohta F."/>
            <person name="Nishizaka S."/>
            <person name="Haga S."/>
            <person name="Miura S."/>
            <person name="Morishita T."/>
            <person name="Kabeya Y."/>
            <person name="Terasawa K."/>
            <person name="Suzuki Y."/>
            <person name="Ishii Y."/>
            <person name="Asakawa S."/>
            <person name="Takano H."/>
            <person name="Ohta N."/>
            <person name="Kuroiwa H."/>
            <person name="Tanaka K."/>
            <person name="Shimizu N."/>
            <person name="Sugano S."/>
            <person name="Sato N."/>
            <person name="Nozaki H."/>
            <person name="Ogasawara N."/>
            <person name="Kohara Y."/>
            <person name="Kuroiwa T."/>
        </authorList>
    </citation>
    <scope>NUCLEOTIDE SEQUENCE [LARGE SCALE GENOMIC DNA]</scope>
    <source>
        <strain evidence="6 7">10D</strain>
    </source>
</reference>
<dbReference type="SUPFAM" id="SSF53067">
    <property type="entry name" value="Actin-like ATPase domain"/>
    <property type="match status" value="2"/>
</dbReference>